<comment type="similarity">
    <text evidence="1">Belongs to the TENT family.</text>
</comment>
<feature type="compositionally biased region" description="Low complexity" evidence="5">
    <location>
        <begin position="84"/>
        <end position="103"/>
    </location>
</feature>
<accession>A0A6V7Y0F2</accession>
<dbReference type="OrthoDB" id="5874347at2759"/>
<comment type="catalytic activity">
    <reaction evidence="4">
        <text>RNA(n) + ATP = RNA(n)-3'-adenine ribonucleotide + diphosphate</text>
        <dbReference type="Rhea" id="RHEA:11332"/>
        <dbReference type="Rhea" id="RHEA-COMP:14527"/>
        <dbReference type="Rhea" id="RHEA-COMP:17347"/>
        <dbReference type="ChEBI" id="CHEBI:30616"/>
        <dbReference type="ChEBI" id="CHEBI:33019"/>
        <dbReference type="ChEBI" id="CHEBI:140395"/>
        <dbReference type="ChEBI" id="CHEBI:173115"/>
        <dbReference type="EC" id="2.7.7.19"/>
    </reaction>
    <physiologicalReaction direction="left-to-right" evidence="4">
        <dbReference type="Rhea" id="RHEA:11333"/>
    </physiologicalReaction>
</comment>
<keyword evidence="3" id="KW-0808">Transferase</keyword>
<proteinExistence type="inferred from homology"/>
<dbReference type="EMBL" id="CAJEWN010002569">
    <property type="protein sequence ID" value="CAD2204307.1"/>
    <property type="molecule type" value="Genomic_DNA"/>
</dbReference>
<name>A0A6V7Y0F2_MELEN</name>
<reference evidence="6 7" key="1">
    <citation type="submission" date="2020-08" db="EMBL/GenBank/DDBJ databases">
        <authorList>
            <person name="Koutsovoulos G."/>
            <person name="Danchin GJ E."/>
        </authorList>
    </citation>
    <scope>NUCLEOTIDE SEQUENCE [LARGE SCALE GENOMIC DNA]</scope>
</reference>
<dbReference type="EC" id="2.7.7.19" evidence="2"/>
<dbReference type="PANTHER" id="PTHR12974:SF36">
    <property type="entry name" value="POLYNUCLEOTIDE ADENYLYLTRANSFERASE"/>
    <property type="match status" value="1"/>
</dbReference>
<dbReference type="PANTHER" id="PTHR12974">
    <property type="entry name" value="PRION-LIKE- Q/N-RICH -DOMAIN-BEARING PROTEIN PROTEIN 44"/>
    <property type="match status" value="1"/>
</dbReference>
<gene>
    <name evidence="6" type="ORF">MENT_LOCUS58039</name>
</gene>
<evidence type="ECO:0000256" key="1">
    <source>
        <dbReference type="ARBA" id="ARBA00007631"/>
    </source>
</evidence>
<dbReference type="GO" id="GO:1990817">
    <property type="term" value="F:poly(A) RNA polymerase activity"/>
    <property type="evidence" value="ECO:0007669"/>
    <property type="project" value="UniProtKB-EC"/>
</dbReference>
<evidence type="ECO:0000256" key="4">
    <source>
        <dbReference type="ARBA" id="ARBA00047933"/>
    </source>
</evidence>
<feature type="region of interest" description="Disordered" evidence="5">
    <location>
        <begin position="44"/>
        <end position="111"/>
    </location>
</feature>
<dbReference type="Pfam" id="PF07984">
    <property type="entry name" value="NTP_transf_7"/>
    <property type="match status" value="1"/>
</dbReference>
<evidence type="ECO:0000256" key="3">
    <source>
        <dbReference type="ARBA" id="ARBA00022679"/>
    </source>
</evidence>
<dbReference type="GO" id="GO:0003723">
    <property type="term" value="F:RNA binding"/>
    <property type="evidence" value="ECO:0007669"/>
    <property type="project" value="TreeGrafter"/>
</dbReference>
<evidence type="ECO:0000313" key="7">
    <source>
        <dbReference type="Proteomes" id="UP000580250"/>
    </source>
</evidence>
<evidence type="ECO:0000256" key="5">
    <source>
        <dbReference type="SAM" id="MobiDB-lite"/>
    </source>
</evidence>
<dbReference type="GO" id="GO:0048255">
    <property type="term" value="P:mRNA stabilization"/>
    <property type="evidence" value="ECO:0007669"/>
    <property type="project" value="TreeGrafter"/>
</dbReference>
<feature type="compositionally biased region" description="Low complexity" evidence="5">
    <location>
        <begin position="44"/>
        <end position="55"/>
    </location>
</feature>
<organism evidence="6 7">
    <name type="scientific">Meloidogyne enterolobii</name>
    <name type="common">Root-knot nematode worm</name>
    <name type="synonym">Meloidogyne mayaguensis</name>
    <dbReference type="NCBI Taxonomy" id="390850"/>
    <lineage>
        <taxon>Eukaryota</taxon>
        <taxon>Metazoa</taxon>
        <taxon>Ecdysozoa</taxon>
        <taxon>Nematoda</taxon>
        <taxon>Chromadorea</taxon>
        <taxon>Rhabditida</taxon>
        <taxon>Tylenchina</taxon>
        <taxon>Tylenchomorpha</taxon>
        <taxon>Tylenchoidea</taxon>
        <taxon>Meloidogynidae</taxon>
        <taxon>Meloidogyninae</taxon>
        <taxon>Meloidogyne</taxon>
    </lineage>
</organism>
<protein>
    <recommendedName>
        <fullName evidence="2">polynucleotide adenylyltransferase</fullName>
        <ecNumber evidence="2">2.7.7.19</ecNumber>
    </recommendedName>
</protein>
<evidence type="ECO:0000256" key="2">
    <source>
        <dbReference type="ARBA" id="ARBA00012388"/>
    </source>
</evidence>
<sequence length="189" mass="21042">MPSSNTSTTNKTNISEGNNVCLNTNKQQQECCSAAQMQCLCNNKNQPNTNKQNKNIPLRFGREGGRSATFGGHHNFHRHHREGSNNSNSNGRGNYNNNNNNNNPPRQPTAVVSLNPRQVDRLRSVLDQVVEIHGRENFPTLEIPLHALIGIISRKLRDAGLPLLHVKLNGGLLLLFLPNQILFPILMSI</sequence>
<evidence type="ECO:0000313" key="6">
    <source>
        <dbReference type="EMBL" id="CAD2204307.1"/>
    </source>
</evidence>
<dbReference type="AlphaFoldDB" id="A0A6V7Y0F2"/>
<comment type="caution">
    <text evidence="6">The sequence shown here is derived from an EMBL/GenBank/DDBJ whole genome shotgun (WGS) entry which is preliminary data.</text>
</comment>
<dbReference type="InterPro" id="IPR012937">
    <property type="entry name" value="TET5"/>
</dbReference>
<dbReference type="Proteomes" id="UP000580250">
    <property type="component" value="Unassembled WGS sequence"/>
</dbReference>